<dbReference type="Pfam" id="PF01131">
    <property type="entry name" value="Topoisom_bac"/>
    <property type="match status" value="1"/>
</dbReference>
<feature type="site" description="Interaction with DNA" evidence="10">
    <location>
        <position position="388"/>
    </location>
</feature>
<proteinExistence type="inferred from homology"/>
<feature type="active site" description="O-(5'-phospho-DNA)-tyrosine intermediate" evidence="10">
    <location>
        <position position="386"/>
    </location>
</feature>
<feature type="site" description="Interaction with DNA" evidence="10">
    <location>
        <position position="226"/>
    </location>
</feature>
<keyword evidence="3" id="KW-0479">Metal-binding</keyword>
<dbReference type="InterPro" id="IPR023405">
    <property type="entry name" value="Topo_IA_core_domain"/>
</dbReference>
<feature type="compositionally biased region" description="Low complexity" evidence="11">
    <location>
        <begin position="56"/>
        <end position="68"/>
    </location>
</feature>
<evidence type="ECO:0000259" key="13">
    <source>
        <dbReference type="PROSITE" id="PS52039"/>
    </source>
</evidence>
<feature type="region of interest" description="Disordered" evidence="11">
    <location>
        <begin position="20"/>
        <end position="81"/>
    </location>
</feature>
<feature type="site" description="Interaction with DNA" evidence="10">
    <location>
        <position position="242"/>
    </location>
</feature>
<protein>
    <recommendedName>
        <fullName evidence="10">DNA topoisomerase 1</fullName>
        <ecNumber evidence="10">5.6.2.1</ecNumber>
    </recommendedName>
    <alternativeName>
        <fullName evidence="10">DNA topoisomerase I</fullName>
    </alternativeName>
</protein>
<dbReference type="EC" id="5.6.2.1" evidence="10"/>
<dbReference type="CDD" id="cd00186">
    <property type="entry name" value="TOP1Ac"/>
    <property type="match status" value="1"/>
</dbReference>
<dbReference type="Gene3D" id="3.30.65.10">
    <property type="entry name" value="Bacterial Topoisomerase I, domain 1"/>
    <property type="match status" value="2"/>
</dbReference>
<keyword evidence="5" id="KW-0862">Zinc</keyword>
<dbReference type="NCBIfam" id="TIGR01051">
    <property type="entry name" value="topA_bact"/>
    <property type="match status" value="1"/>
</dbReference>
<evidence type="ECO:0000256" key="8">
    <source>
        <dbReference type="ARBA" id="ARBA00023125"/>
    </source>
</evidence>
<evidence type="ECO:0000256" key="3">
    <source>
        <dbReference type="ARBA" id="ARBA00022723"/>
    </source>
</evidence>
<evidence type="ECO:0000313" key="14">
    <source>
        <dbReference type="EMBL" id="SEM60856.1"/>
    </source>
</evidence>
<evidence type="ECO:0000313" key="15">
    <source>
        <dbReference type="Proteomes" id="UP000199158"/>
    </source>
</evidence>
<dbReference type="RefSeq" id="WP_092751920.1">
    <property type="nucleotide sequence ID" value="NZ_FOCG01000001.1"/>
</dbReference>
<dbReference type="InterPro" id="IPR006171">
    <property type="entry name" value="TOPRIM_dom"/>
</dbReference>
<dbReference type="CDD" id="cd03363">
    <property type="entry name" value="TOPRIM_TopoIA_TopoI"/>
    <property type="match status" value="1"/>
</dbReference>
<dbReference type="HAMAP" id="MF_00952">
    <property type="entry name" value="Topoisom_1_prok"/>
    <property type="match status" value="1"/>
</dbReference>
<dbReference type="InterPro" id="IPR013826">
    <property type="entry name" value="Topo_IA_cen_sub3"/>
</dbReference>
<dbReference type="InterPro" id="IPR013824">
    <property type="entry name" value="Topo_IA_cen_sub1"/>
</dbReference>
<dbReference type="GO" id="GO:0003677">
    <property type="term" value="F:DNA binding"/>
    <property type="evidence" value="ECO:0007669"/>
    <property type="project" value="UniProtKB-KW"/>
</dbReference>
<dbReference type="GO" id="GO:0003917">
    <property type="term" value="F:DNA topoisomerase type I (single strand cut, ATP-independent) activity"/>
    <property type="evidence" value="ECO:0007669"/>
    <property type="project" value="UniProtKB-UniRule"/>
</dbReference>
<keyword evidence="6" id="KW-0460">Magnesium</keyword>
<dbReference type="InterPro" id="IPR013825">
    <property type="entry name" value="Topo_IA_cen_sub2"/>
</dbReference>
<reference evidence="14 15" key="1">
    <citation type="submission" date="2016-10" db="EMBL/GenBank/DDBJ databases">
        <authorList>
            <person name="de Groot N.N."/>
        </authorList>
    </citation>
    <scope>NUCLEOTIDE SEQUENCE [LARGE SCALE GENOMIC DNA]</scope>
    <source>
        <strain evidence="14 15">CGMCC 1.5070</strain>
    </source>
</reference>
<comment type="subunit">
    <text evidence="10">Monomer.</text>
</comment>
<dbReference type="Gene3D" id="2.70.20.10">
    <property type="entry name" value="Topoisomerase I, domain 3"/>
    <property type="match status" value="1"/>
</dbReference>
<dbReference type="InterPro" id="IPR013498">
    <property type="entry name" value="Topo_IA_Znf"/>
</dbReference>
<dbReference type="Pfam" id="PF01751">
    <property type="entry name" value="Toprim"/>
    <property type="match status" value="1"/>
</dbReference>
<dbReference type="Gene3D" id="1.10.290.10">
    <property type="entry name" value="Topoisomerase I, domain 4"/>
    <property type="match status" value="1"/>
</dbReference>
<keyword evidence="9 10" id="KW-0413">Isomerase</keyword>
<dbReference type="InterPro" id="IPR003601">
    <property type="entry name" value="Topo_IA_2"/>
</dbReference>
<dbReference type="PROSITE" id="PS50880">
    <property type="entry name" value="TOPRIM"/>
    <property type="match status" value="1"/>
</dbReference>
<dbReference type="InterPro" id="IPR013497">
    <property type="entry name" value="Topo_IA_cen"/>
</dbReference>
<dbReference type="SMART" id="SM00493">
    <property type="entry name" value="TOPRIM"/>
    <property type="match status" value="1"/>
</dbReference>
<dbReference type="InterPro" id="IPR005733">
    <property type="entry name" value="TopoI_bac-type"/>
</dbReference>
<evidence type="ECO:0000256" key="11">
    <source>
        <dbReference type="SAM" id="MobiDB-lite"/>
    </source>
</evidence>
<gene>
    <name evidence="10" type="primary">topA</name>
    <name evidence="14" type="ORF">SAMN05216180_0833</name>
</gene>
<feature type="region of interest" description="Disordered" evidence="11">
    <location>
        <begin position="422"/>
        <end position="448"/>
    </location>
</feature>
<feature type="compositionally biased region" description="Basic residues" evidence="11">
    <location>
        <begin position="37"/>
        <end position="55"/>
    </location>
</feature>
<dbReference type="PANTHER" id="PTHR42785">
    <property type="entry name" value="DNA TOPOISOMERASE, TYPE IA, CORE"/>
    <property type="match status" value="1"/>
</dbReference>
<dbReference type="InterPro" id="IPR023406">
    <property type="entry name" value="Topo_IA_AS"/>
</dbReference>
<comment type="similarity">
    <text evidence="2 10">Belongs to the type IA topoisomerase family.</text>
</comment>
<dbReference type="Gene3D" id="3.40.50.140">
    <property type="match status" value="1"/>
</dbReference>
<dbReference type="GO" id="GO:0006265">
    <property type="term" value="P:DNA topological change"/>
    <property type="evidence" value="ECO:0007669"/>
    <property type="project" value="UniProtKB-UniRule"/>
</dbReference>
<evidence type="ECO:0000256" key="2">
    <source>
        <dbReference type="ARBA" id="ARBA00009446"/>
    </source>
</evidence>
<dbReference type="OrthoDB" id="9804262at2"/>
<feature type="domain" description="Topo IA-type catalytic" evidence="13">
    <location>
        <begin position="216"/>
        <end position="645"/>
    </location>
</feature>
<dbReference type="SUPFAM" id="SSF57783">
    <property type="entry name" value="Zinc beta-ribbon"/>
    <property type="match status" value="2"/>
</dbReference>
<dbReference type="GO" id="GO:0005694">
    <property type="term" value="C:chromosome"/>
    <property type="evidence" value="ECO:0007669"/>
    <property type="project" value="InterPro"/>
</dbReference>
<evidence type="ECO:0000256" key="5">
    <source>
        <dbReference type="ARBA" id="ARBA00022833"/>
    </source>
</evidence>
<evidence type="ECO:0000256" key="7">
    <source>
        <dbReference type="ARBA" id="ARBA00023029"/>
    </source>
</evidence>
<evidence type="ECO:0000256" key="4">
    <source>
        <dbReference type="ARBA" id="ARBA00022771"/>
    </source>
</evidence>
<sequence>MATKKAEEKITETAQADLTAEAVDTDESSTKAVKATKATKPKVAAKKSTTKKKAAAKSAPAKKAATTKTTKKKTTKSKKSDEDIDVLKDGNLVIVESPAKAKTIMKYLGPGYDVIASMGHIRDLPKSKLGVDVDNNFEPHYIPIKGKEELVRTLKKKAKASKIVYLATDPDREGEAISWHLAHLLDLDLTASNRITFNEITKTGVRYGMEHPRTIDIDLVNAQQARRILDRIVGYKISPFLWRKIKRGLSAGRVQSVAVRLIVDREKEIRAFVTEEYWSIDAKLLGKESTKQIPAKLYGKDKKIEIKTGEEADAILQELKGVQYLVESVKKSVRKKSPAPPFTTSTMQQEASRKLGFQARRTMKAAQELYEGIDVKGMGAVGLITYMRTDSLRISEEAQQQAEEFITGKYGKDYLPQTRRQYKSKNNAQDAHEAVRPTMPSLTPEEAKESLTNDQYKLYKLIWERFIASQMATALLDTVAVDIRAGEYLFKASGYSVKFDGFTVLYEEGKDEETEEGGALPAMEVGDELKLKELLPNQHFTQPPARFTEASLIKTLEENGIGRPSTYAPTITTILVRNYVERDGKALKPTPLGEVTTQLMEEQFKDIVDVTFTANMEHDLDSVETGDADWVETLHKFYGDFAATLENAEKNMDGTRMKVPEEESDVDCELCGRRMVIKTGRFGKFLACPGFPECKNTKKIVQEAEGNCPKCGSKMLTKKSQKGRVFYGCSAYPNCDFITWDLPLKENCPDCGATLFKKSGKMGKIYCAKEDCDYERGLKD</sequence>
<organism evidence="14 15">
    <name type="scientific">Hydrogenoanaerobacterium saccharovorans</name>
    <dbReference type="NCBI Taxonomy" id="474960"/>
    <lineage>
        <taxon>Bacteria</taxon>
        <taxon>Bacillati</taxon>
        <taxon>Bacillota</taxon>
        <taxon>Clostridia</taxon>
        <taxon>Eubacteriales</taxon>
        <taxon>Oscillospiraceae</taxon>
        <taxon>Hydrogenoanaerobacterium</taxon>
    </lineage>
</organism>
<dbReference type="AlphaFoldDB" id="A0A1H7ZRF3"/>
<dbReference type="InterPro" id="IPR003602">
    <property type="entry name" value="Topo_IA_DNA-bd_dom"/>
</dbReference>
<keyword evidence="4" id="KW-0863">Zinc-finger</keyword>
<comment type="catalytic activity">
    <reaction evidence="1 10">
        <text>ATP-independent breakage of single-stranded DNA, followed by passage and rejoining.</text>
        <dbReference type="EC" id="5.6.2.1"/>
    </reaction>
</comment>
<comment type="function">
    <text evidence="10">Releases the supercoiling and torsional tension of DNA, which is introduced during the DNA replication and transcription, by transiently cleaving and rejoining one strand of the DNA duplex. Introduces a single-strand break via transesterification at a target site in duplex DNA. The scissile phosphodiester is attacked by the catalytic tyrosine of the enzyme, resulting in the formation of a DNA-(5'-phosphotyrosyl)-enzyme intermediate and the expulsion of a 3'-OH DNA strand. The free DNA strand then undergoes passage around the unbroken strand, thus removing DNA supercoils. Finally, in the religation step, the DNA 3'-OH attacks the covalent intermediate to expel the active-site tyrosine and restore the DNA phosphodiester backbone.</text>
</comment>
<dbReference type="PANTHER" id="PTHR42785:SF1">
    <property type="entry name" value="DNA TOPOISOMERASE"/>
    <property type="match status" value="1"/>
</dbReference>
<feature type="site" description="Interaction with DNA" evidence="10">
    <location>
        <position position="230"/>
    </location>
</feature>
<feature type="site" description="Interaction with DNA" evidence="10">
    <location>
        <position position="227"/>
    </location>
</feature>
<dbReference type="Gene3D" id="1.10.460.10">
    <property type="entry name" value="Topoisomerase I, domain 2"/>
    <property type="match status" value="1"/>
</dbReference>
<feature type="domain" description="Toprim" evidence="12">
    <location>
        <begin position="90"/>
        <end position="202"/>
    </location>
</feature>
<keyword evidence="7 10" id="KW-0799">Topoisomerase</keyword>
<name>A0A1H7ZRF3_9FIRM</name>
<feature type="region of interest" description="Interaction with DNA" evidence="10">
    <location>
        <begin position="250"/>
        <end position="255"/>
    </location>
</feature>
<dbReference type="STRING" id="474960.SAMN05216180_0833"/>
<keyword evidence="15" id="KW-1185">Reference proteome</keyword>
<feature type="site" description="Interaction with DNA" evidence="10">
    <location>
        <position position="235"/>
    </location>
</feature>
<feature type="site" description="Interaction with DNA" evidence="10">
    <location>
        <position position="577"/>
    </location>
</feature>
<dbReference type="SMART" id="SM00436">
    <property type="entry name" value="TOP1Bc"/>
    <property type="match status" value="1"/>
</dbReference>
<dbReference type="GO" id="GO:0008270">
    <property type="term" value="F:zinc ion binding"/>
    <property type="evidence" value="ECO:0007669"/>
    <property type="project" value="UniProtKB-KW"/>
</dbReference>
<dbReference type="PROSITE" id="PS52039">
    <property type="entry name" value="TOPO_IA_2"/>
    <property type="match status" value="1"/>
</dbReference>
<dbReference type="SUPFAM" id="SSF56712">
    <property type="entry name" value="Prokaryotic type I DNA topoisomerase"/>
    <property type="match status" value="1"/>
</dbReference>
<dbReference type="InterPro" id="IPR034149">
    <property type="entry name" value="TOPRIM_TopoI"/>
</dbReference>
<accession>A0A1H7ZRF3</accession>
<dbReference type="PRINTS" id="PR00417">
    <property type="entry name" value="PRTPISMRASEI"/>
</dbReference>
<dbReference type="Proteomes" id="UP000199158">
    <property type="component" value="Unassembled WGS sequence"/>
</dbReference>
<dbReference type="EMBL" id="FOCG01000001">
    <property type="protein sequence ID" value="SEM60856.1"/>
    <property type="molecule type" value="Genomic_DNA"/>
</dbReference>
<evidence type="ECO:0000256" key="1">
    <source>
        <dbReference type="ARBA" id="ARBA00000213"/>
    </source>
</evidence>
<feature type="site" description="Interaction with DNA" evidence="10">
    <location>
        <position position="120"/>
    </location>
</feature>
<evidence type="ECO:0000256" key="6">
    <source>
        <dbReference type="ARBA" id="ARBA00022842"/>
    </source>
</evidence>
<evidence type="ECO:0000256" key="9">
    <source>
        <dbReference type="ARBA" id="ARBA00023235"/>
    </source>
</evidence>
<keyword evidence="8 10" id="KW-0238">DNA-binding</keyword>
<dbReference type="PROSITE" id="PS00396">
    <property type="entry name" value="TOPO_IA_1"/>
    <property type="match status" value="1"/>
</dbReference>
<evidence type="ECO:0000259" key="12">
    <source>
        <dbReference type="PROSITE" id="PS50880"/>
    </source>
</evidence>
<dbReference type="Pfam" id="PF01396">
    <property type="entry name" value="Zn_ribbon_Top1"/>
    <property type="match status" value="3"/>
</dbReference>
<dbReference type="InterPro" id="IPR028612">
    <property type="entry name" value="Topoisom_1_IA"/>
</dbReference>
<evidence type="ECO:0000256" key="10">
    <source>
        <dbReference type="HAMAP-Rule" id="MF_00952"/>
    </source>
</evidence>
<dbReference type="SMART" id="SM00437">
    <property type="entry name" value="TOP1Ac"/>
    <property type="match status" value="1"/>
</dbReference>
<dbReference type="InterPro" id="IPR000380">
    <property type="entry name" value="Topo_IA"/>
</dbReference>